<evidence type="ECO:0000313" key="4">
    <source>
        <dbReference type="Proteomes" id="UP001279642"/>
    </source>
</evidence>
<sequence>MAQLQPTTTSFNSASTDPANRLATINPADFSTQIDNPFLIYEPGTTFVFKSPDGTFVDNFVITRETRVLEGVTCVVIHDQSIDHGELVENTFDYFAQDKAGNVWYFGEDTQEIENGKVVSTEGTWHAGVNGATPGIVMEAHPQLHDSYDQEHAAGIAEDHAQVTSLTGSAVTPYGSFHHDLLVTAETSPLEPGALDEKKYALGVGDVLELDKVTGDLIQLNQVKVDGTAGNDALRGYAGGDFLNGHDGNDHLNGLGGSDKIYGGRGNDLLDGGHDTAVDRLYGGQGNDTIHVRTHDRAFGGDGNDTLQLFDNTHFGSIAGGEEANRNLAKASGDILQFSGHLDLTHDSVSDKIGGIETLSMKNGEGGDGLKLDAHDVLDLGDGIFDPKHTGDPLPKGDAVRVEGNSGDQLTLNGGQWKEAQAANTPDDFNLFSAHTSSGHAYVLVQEDVTVHIT</sequence>
<dbReference type="InterPro" id="IPR011049">
    <property type="entry name" value="Serralysin-like_metalloprot_C"/>
</dbReference>
<dbReference type="RefSeq" id="WP_320509762.1">
    <property type="nucleotide sequence ID" value="NZ_JAXCLW010000005.1"/>
</dbReference>
<comment type="subcellular location">
    <subcellularLocation>
        <location evidence="1">Secreted</location>
    </subcellularLocation>
</comment>
<keyword evidence="2" id="KW-0964">Secreted</keyword>
<reference evidence="3 4" key="1">
    <citation type="journal article" date="2016" name="Antonie Van Leeuwenhoek">
        <title>Dongia soli sp. nov., isolated from soil from Dokdo, Korea.</title>
        <authorList>
            <person name="Kim D.U."/>
            <person name="Lee H."/>
            <person name="Kim H."/>
            <person name="Kim S.G."/>
            <person name="Ka J.O."/>
        </authorList>
    </citation>
    <scope>NUCLEOTIDE SEQUENCE [LARGE SCALE GENOMIC DNA]</scope>
    <source>
        <strain evidence="3 4">D78</strain>
    </source>
</reference>
<dbReference type="Gene3D" id="2.150.10.10">
    <property type="entry name" value="Serralysin-like metalloprotease, C-terminal"/>
    <property type="match status" value="1"/>
</dbReference>
<dbReference type="SUPFAM" id="SSF51120">
    <property type="entry name" value="beta-Roll"/>
    <property type="match status" value="1"/>
</dbReference>
<dbReference type="InterPro" id="IPR050557">
    <property type="entry name" value="RTX_toxin/Mannuronan_C5-epim"/>
</dbReference>
<comment type="caution">
    <text evidence="3">The sequence shown here is derived from an EMBL/GenBank/DDBJ whole genome shotgun (WGS) entry which is preliminary data.</text>
</comment>
<evidence type="ECO:0000256" key="1">
    <source>
        <dbReference type="ARBA" id="ARBA00004613"/>
    </source>
</evidence>
<organism evidence="3 4">
    <name type="scientific">Dongia soli</name>
    <dbReference type="NCBI Taxonomy" id="600628"/>
    <lineage>
        <taxon>Bacteria</taxon>
        <taxon>Pseudomonadati</taxon>
        <taxon>Pseudomonadota</taxon>
        <taxon>Alphaproteobacteria</taxon>
        <taxon>Rhodospirillales</taxon>
        <taxon>Dongiaceae</taxon>
        <taxon>Dongia</taxon>
    </lineage>
</organism>
<dbReference type="InterPro" id="IPR018511">
    <property type="entry name" value="Hemolysin-typ_Ca-bd_CS"/>
</dbReference>
<protein>
    <submittedName>
        <fullName evidence="3">Calcium-binding protein</fullName>
    </submittedName>
</protein>
<proteinExistence type="predicted"/>
<dbReference type="PRINTS" id="PR00313">
    <property type="entry name" value="CABNDNGRPT"/>
</dbReference>
<accession>A0ABU5EGS6</accession>
<evidence type="ECO:0000313" key="3">
    <source>
        <dbReference type="EMBL" id="MDY0884690.1"/>
    </source>
</evidence>
<evidence type="ECO:0000256" key="2">
    <source>
        <dbReference type="ARBA" id="ARBA00022525"/>
    </source>
</evidence>
<dbReference type="PROSITE" id="PS00330">
    <property type="entry name" value="HEMOLYSIN_CALCIUM"/>
    <property type="match status" value="1"/>
</dbReference>
<dbReference type="PANTHER" id="PTHR38340:SF1">
    <property type="entry name" value="S-LAYER PROTEIN"/>
    <property type="match status" value="1"/>
</dbReference>
<gene>
    <name evidence="3" type="ORF">SMD27_17740</name>
</gene>
<name>A0ABU5EGS6_9PROT</name>
<dbReference type="InterPro" id="IPR001343">
    <property type="entry name" value="Hemolysn_Ca-bd"/>
</dbReference>
<dbReference type="Proteomes" id="UP001279642">
    <property type="component" value="Unassembled WGS sequence"/>
</dbReference>
<dbReference type="PANTHER" id="PTHR38340">
    <property type="entry name" value="S-LAYER PROTEIN"/>
    <property type="match status" value="1"/>
</dbReference>
<dbReference type="Pfam" id="PF00353">
    <property type="entry name" value="HemolysinCabind"/>
    <property type="match status" value="2"/>
</dbReference>
<dbReference type="EMBL" id="JAXCLW010000005">
    <property type="protein sequence ID" value="MDY0884690.1"/>
    <property type="molecule type" value="Genomic_DNA"/>
</dbReference>
<keyword evidence="4" id="KW-1185">Reference proteome</keyword>